<proteinExistence type="predicted"/>
<gene>
    <name evidence="2" type="ORF">FC07_GL002001</name>
</gene>
<dbReference type="EMBL" id="AZDA01000140">
    <property type="protein sequence ID" value="KRK32575.1"/>
    <property type="molecule type" value="Genomic_DNA"/>
</dbReference>
<evidence type="ECO:0008006" key="4">
    <source>
        <dbReference type="Google" id="ProtNLM"/>
    </source>
</evidence>
<evidence type="ECO:0000313" key="3">
    <source>
        <dbReference type="Proteomes" id="UP000051461"/>
    </source>
</evidence>
<evidence type="ECO:0000313" key="2">
    <source>
        <dbReference type="EMBL" id="KRK32575.1"/>
    </source>
</evidence>
<dbReference type="AlphaFoldDB" id="A0A0R1GEM9"/>
<evidence type="ECO:0000256" key="1">
    <source>
        <dbReference type="SAM" id="MobiDB-lite"/>
    </source>
</evidence>
<dbReference type="RefSeq" id="WP_057905839.1">
    <property type="nucleotide sequence ID" value="NZ_AZDA01000140.1"/>
</dbReference>
<protein>
    <recommendedName>
        <fullName evidence="4">WxL domain-containing protein</fullName>
    </recommendedName>
</protein>
<comment type="caution">
    <text evidence="2">The sequence shown here is derived from an EMBL/GenBank/DDBJ whole genome shotgun (WGS) entry which is preliminary data.</text>
</comment>
<dbReference type="PATRIC" id="fig|1423726.3.peg.2077"/>
<name>A0A0R1GEM9_9LACO</name>
<feature type="region of interest" description="Disordered" evidence="1">
    <location>
        <begin position="308"/>
        <end position="332"/>
    </location>
</feature>
<dbReference type="OrthoDB" id="9967895at2"/>
<accession>A0A0R1GEM9</accession>
<organism evidence="2 3">
    <name type="scientific">Loigolactobacillus bifermentans DSM 20003</name>
    <dbReference type="NCBI Taxonomy" id="1423726"/>
    <lineage>
        <taxon>Bacteria</taxon>
        <taxon>Bacillati</taxon>
        <taxon>Bacillota</taxon>
        <taxon>Bacilli</taxon>
        <taxon>Lactobacillales</taxon>
        <taxon>Lactobacillaceae</taxon>
        <taxon>Loigolactobacillus</taxon>
    </lineage>
</organism>
<dbReference type="STRING" id="1423726.FC07_GL002001"/>
<sequence>MTKRLAFWVGLFATCIGLMVIPGNRVAADDSSEDLITNGMYSENVTTDSIDAGSNSTLLSNAKSGNVVPYFKMSEVTASGVRSSGSQIAINQDATLTFVIKPQSFSTSAFKQSWRNSFNYFTLVLSTDTANKWMDFNTDGVTVSDGTGTSPVAAGQSYIPIGGSSPISNTNNTVTVKRAITITVDVKKAMAALDVTSLKRLRVSEQFNNTEATTGGSTYIKTQTGTLNFAIDLKPTVANIFMFPEPITVDGETYTGIATGTGTLAGDQIHWSIKGDATADDKTIPEKVPDSKKWVWIIPKSAGIGNGDTLSVLETGSNSDTSTTDSDGIEQNSQYLDQSKGKELIAKLIDLIQQYKSGSGDATELTQDINDTLNEINTEVETQKQLEKDAGGYAITFKDQRDFLFANKAHATSLAGDTAGTVQTAGTYALQAPTDNVTANLVSEKDNAAMPSDLADAMTWKAYKHDTTTEIDQKGSGLVSLDPTSGGTCKVTLDPNTTTDDVSSIDLVATTPDDAALHVVVKQTIQVTALALTPYDPYDVGTDTSAAIKFVTFPETLASGDNNNQPAYTGESVSALSGVVAKHIMSAEGVETYMSLGAITYRNYGDKYQMKIHYHDQDIYSNIVMVQVTGDQVPQIDLLPSDLTFTNQGTAPRLDQIINGTFQTANQPLTATGGTPFAFSSYMGSGEHWTISAQVSPFQSQTGTLTGDSGGGSVHLKFKFKPTTSLAGSGILASAEDNDKFLVAAHTVSDDNSLVTLFGSTTTKEGFSLEGNLAAEMTLDPAPAAQATNYHSTITWTAGENTAVPAAK</sequence>
<feature type="compositionally biased region" description="Polar residues" evidence="1">
    <location>
        <begin position="308"/>
        <end position="318"/>
    </location>
</feature>
<dbReference type="Proteomes" id="UP000051461">
    <property type="component" value="Unassembled WGS sequence"/>
</dbReference>
<keyword evidence="3" id="KW-1185">Reference proteome</keyword>
<reference evidence="2 3" key="1">
    <citation type="journal article" date="2015" name="Genome Announc.">
        <title>Expanding the biotechnology potential of lactobacilli through comparative genomics of 213 strains and associated genera.</title>
        <authorList>
            <person name="Sun Z."/>
            <person name="Harris H.M."/>
            <person name="McCann A."/>
            <person name="Guo C."/>
            <person name="Argimon S."/>
            <person name="Zhang W."/>
            <person name="Yang X."/>
            <person name="Jeffery I.B."/>
            <person name="Cooney J.C."/>
            <person name="Kagawa T.F."/>
            <person name="Liu W."/>
            <person name="Song Y."/>
            <person name="Salvetti E."/>
            <person name="Wrobel A."/>
            <person name="Rasinkangas P."/>
            <person name="Parkhill J."/>
            <person name="Rea M.C."/>
            <person name="O'Sullivan O."/>
            <person name="Ritari J."/>
            <person name="Douillard F.P."/>
            <person name="Paul Ross R."/>
            <person name="Yang R."/>
            <person name="Briner A.E."/>
            <person name="Felis G.E."/>
            <person name="de Vos W.M."/>
            <person name="Barrangou R."/>
            <person name="Klaenhammer T.R."/>
            <person name="Caufield P.W."/>
            <person name="Cui Y."/>
            <person name="Zhang H."/>
            <person name="O'Toole P.W."/>
        </authorList>
    </citation>
    <scope>NUCLEOTIDE SEQUENCE [LARGE SCALE GENOMIC DNA]</scope>
    <source>
        <strain evidence="2 3">DSM 20003</strain>
    </source>
</reference>